<proteinExistence type="predicted"/>
<dbReference type="Proteomes" id="UP000292447">
    <property type="component" value="Chromosome III"/>
</dbReference>
<keyword evidence="2" id="KW-1185">Reference proteome</keyword>
<name>A0A4P6XQ45_9ASCO</name>
<accession>A0A4P6XQ45</accession>
<evidence type="ECO:0000313" key="1">
    <source>
        <dbReference type="EMBL" id="QBM88168.1"/>
    </source>
</evidence>
<dbReference type="EMBL" id="CP034458">
    <property type="protein sequence ID" value="QBM88168.1"/>
    <property type="molecule type" value="Genomic_DNA"/>
</dbReference>
<gene>
    <name evidence="1" type="ORF">METSCH_C01320</name>
</gene>
<organism evidence="1 2">
    <name type="scientific">Metschnikowia aff. pulcherrima</name>
    <dbReference type="NCBI Taxonomy" id="2163413"/>
    <lineage>
        <taxon>Eukaryota</taxon>
        <taxon>Fungi</taxon>
        <taxon>Dikarya</taxon>
        <taxon>Ascomycota</taxon>
        <taxon>Saccharomycotina</taxon>
        <taxon>Pichiomycetes</taxon>
        <taxon>Metschnikowiaceae</taxon>
        <taxon>Metschnikowia</taxon>
    </lineage>
</organism>
<protein>
    <submittedName>
        <fullName evidence="1">Uncharacterized protein</fullName>
    </submittedName>
</protein>
<sequence>MPYTDTLPPLTGEDLELFENPLGKCFVMPERNNDKEDESLLRSAAADESIIIMAMAFQWKGTSTFALQAIVRLIREFEAKFADVKHVCSPVAALMTIPQNFTGPGKQMVEYWYKKNMERLATDPHTFIAEFIIEILPVLQMNNQVREKSAIYLPEALQMQYLAKLKLMGCTEDLFWSISETEETDAISEKSSETPLWKSGNRSHANQALVCLLKALRKNPHLCPNCLGEHKLSACTNISPRLVDNLAAWIIPSFGKLTGRKVHHEQRDIARYVTLLSKRKEKSG</sequence>
<reference evidence="2" key="1">
    <citation type="submission" date="2019-03" db="EMBL/GenBank/DDBJ databases">
        <title>Snf2 controls pulcherriminic acid biosynthesis and connects pigmentation and antifungal activity of the yeast Metschnikowia pulcherrima.</title>
        <authorList>
            <person name="Gore-Lloyd D."/>
            <person name="Sumann I."/>
            <person name="Brachmann A.O."/>
            <person name="Schneeberger K."/>
            <person name="Ortiz-Merino R.A."/>
            <person name="Moreno-Beltran M."/>
            <person name="Schlaefli M."/>
            <person name="Kirner P."/>
            <person name="Santos Kron A."/>
            <person name="Wolfe K.H."/>
            <person name="Piel J."/>
            <person name="Ahrens C.H."/>
            <person name="Henk D."/>
            <person name="Freimoser F.M."/>
        </authorList>
    </citation>
    <scope>NUCLEOTIDE SEQUENCE [LARGE SCALE GENOMIC DNA]</scope>
    <source>
        <strain evidence="2">APC 1.2</strain>
    </source>
</reference>
<dbReference type="AlphaFoldDB" id="A0A4P6XQ45"/>
<evidence type="ECO:0000313" key="2">
    <source>
        <dbReference type="Proteomes" id="UP000292447"/>
    </source>
</evidence>